<name>A0A7J6VWN2_THATH</name>
<proteinExistence type="predicted"/>
<evidence type="ECO:0000256" key="1">
    <source>
        <dbReference type="SAM" id="MobiDB-lite"/>
    </source>
</evidence>
<dbReference type="Proteomes" id="UP000554482">
    <property type="component" value="Unassembled WGS sequence"/>
</dbReference>
<keyword evidence="3" id="KW-1185">Reference proteome</keyword>
<dbReference type="EMBL" id="JABWDY010025347">
    <property type="protein sequence ID" value="KAF5189519.1"/>
    <property type="molecule type" value="Genomic_DNA"/>
</dbReference>
<comment type="caution">
    <text evidence="2">The sequence shown here is derived from an EMBL/GenBank/DDBJ whole genome shotgun (WGS) entry which is preliminary data.</text>
</comment>
<protein>
    <submittedName>
        <fullName evidence="2">Uncharacterized protein</fullName>
    </submittedName>
</protein>
<sequence>MFMLQGNPRLLILHVDTSDHPSSEPSPSYKLDNTMSDEKEHEVAPMIIHHRQIRKISFRM</sequence>
<feature type="compositionally biased region" description="Polar residues" evidence="1">
    <location>
        <begin position="23"/>
        <end position="34"/>
    </location>
</feature>
<evidence type="ECO:0000313" key="2">
    <source>
        <dbReference type="EMBL" id="KAF5189519.1"/>
    </source>
</evidence>
<feature type="region of interest" description="Disordered" evidence="1">
    <location>
        <begin position="16"/>
        <end position="39"/>
    </location>
</feature>
<reference evidence="2 3" key="1">
    <citation type="submission" date="2020-06" db="EMBL/GenBank/DDBJ databases">
        <title>Transcriptomic and genomic resources for Thalictrum thalictroides and T. hernandezii: Facilitating candidate gene discovery in an emerging model plant lineage.</title>
        <authorList>
            <person name="Arias T."/>
            <person name="Riano-Pachon D.M."/>
            <person name="Di Stilio V.S."/>
        </authorList>
    </citation>
    <scope>NUCLEOTIDE SEQUENCE [LARGE SCALE GENOMIC DNA]</scope>
    <source>
        <strain evidence="3">cv. WT478/WT964</strain>
        <tissue evidence="2">Leaves</tissue>
    </source>
</reference>
<gene>
    <name evidence="2" type="ORF">FRX31_020893</name>
</gene>
<organism evidence="2 3">
    <name type="scientific">Thalictrum thalictroides</name>
    <name type="common">Rue-anemone</name>
    <name type="synonym">Anemone thalictroides</name>
    <dbReference type="NCBI Taxonomy" id="46969"/>
    <lineage>
        <taxon>Eukaryota</taxon>
        <taxon>Viridiplantae</taxon>
        <taxon>Streptophyta</taxon>
        <taxon>Embryophyta</taxon>
        <taxon>Tracheophyta</taxon>
        <taxon>Spermatophyta</taxon>
        <taxon>Magnoliopsida</taxon>
        <taxon>Ranunculales</taxon>
        <taxon>Ranunculaceae</taxon>
        <taxon>Thalictroideae</taxon>
        <taxon>Thalictrum</taxon>
    </lineage>
</organism>
<accession>A0A7J6VWN2</accession>
<dbReference type="AlphaFoldDB" id="A0A7J6VWN2"/>
<evidence type="ECO:0000313" key="3">
    <source>
        <dbReference type="Proteomes" id="UP000554482"/>
    </source>
</evidence>